<dbReference type="EMBL" id="RBNI01014376">
    <property type="protein sequence ID" value="RUP21729.1"/>
    <property type="molecule type" value="Genomic_DNA"/>
</dbReference>
<evidence type="ECO:0000313" key="2">
    <source>
        <dbReference type="Proteomes" id="UP000268093"/>
    </source>
</evidence>
<comment type="caution">
    <text evidence="1">The sequence shown here is derived from an EMBL/GenBank/DDBJ whole genome shotgun (WGS) entry which is preliminary data.</text>
</comment>
<organism evidence="1 2">
    <name type="scientific">Jimgerdemannia flammicorona</name>
    <dbReference type="NCBI Taxonomy" id="994334"/>
    <lineage>
        <taxon>Eukaryota</taxon>
        <taxon>Fungi</taxon>
        <taxon>Fungi incertae sedis</taxon>
        <taxon>Mucoromycota</taxon>
        <taxon>Mucoromycotina</taxon>
        <taxon>Endogonomycetes</taxon>
        <taxon>Endogonales</taxon>
        <taxon>Endogonaceae</taxon>
        <taxon>Jimgerdemannia</taxon>
    </lineage>
</organism>
<protein>
    <submittedName>
        <fullName evidence="1">Uncharacterized protein</fullName>
    </submittedName>
</protein>
<dbReference type="AlphaFoldDB" id="A0A433BAI5"/>
<dbReference type="Proteomes" id="UP000268093">
    <property type="component" value="Unassembled WGS sequence"/>
</dbReference>
<name>A0A433BAI5_9FUNG</name>
<reference evidence="1 2" key="1">
    <citation type="journal article" date="2018" name="New Phytol.">
        <title>Phylogenomics of Endogonaceae and evolution of mycorrhizas within Mucoromycota.</title>
        <authorList>
            <person name="Chang Y."/>
            <person name="Desiro A."/>
            <person name="Na H."/>
            <person name="Sandor L."/>
            <person name="Lipzen A."/>
            <person name="Clum A."/>
            <person name="Barry K."/>
            <person name="Grigoriev I.V."/>
            <person name="Martin F.M."/>
            <person name="Stajich J.E."/>
            <person name="Smith M.E."/>
            <person name="Bonito G."/>
            <person name="Spatafora J.W."/>
        </authorList>
    </citation>
    <scope>NUCLEOTIDE SEQUENCE [LARGE SCALE GENOMIC DNA]</scope>
    <source>
        <strain evidence="1 2">GMNB39</strain>
    </source>
</reference>
<proteinExistence type="predicted"/>
<gene>
    <name evidence="1" type="ORF">BC936DRAFT_139164</name>
</gene>
<accession>A0A433BAI5</accession>
<sequence length="92" mass="10849">MYAVNTLIAKGRLSNFSWLLTRNVDILFHHRRSYCTLIINNIPEMQLRQYIYPQLWTMTGSTARFMQIVHYNARLAGLILKVNISNVYDKIT</sequence>
<keyword evidence="2" id="KW-1185">Reference proteome</keyword>
<evidence type="ECO:0000313" key="1">
    <source>
        <dbReference type="EMBL" id="RUP21729.1"/>
    </source>
</evidence>